<feature type="transmembrane region" description="Helical" evidence="8">
    <location>
        <begin position="68"/>
        <end position="91"/>
    </location>
</feature>
<dbReference type="HAMAP" id="MF_02078">
    <property type="entry name" value="MurJ_MviN"/>
    <property type="match status" value="1"/>
</dbReference>
<evidence type="ECO:0000256" key="2">
    <source>
        <dbReference type="ARBA" id="ARBA00022475"/>
    </source>
</evidence>
<dbReference type="GO" id="GO:0009252">
    <property type="term" value="P:peptidoglycan biosynthetic process"/>
    <property type="evidence" value="ECO:0007669"/>
    <property type="project" value="UniProtKB-UniRule"/>
</dbReference>
<feature type="transmembrane region" description="Helical" evidence="8">
    <location>
        <begin position="396"/>
        <end position="415"/>
    </location>
</feature>
<keyword evidence="3 8" id="KW-0812">Transmembrane</keyword>
<evidence type="ECO:0000256" key="3">
    <source>
        <dbReference type="ARBA" id="ARBA00022692"/>
    </source>
</evidence>
<dbReference type="EMBL" id="MFAK01000013">
    <property type="protein sequence ID" value="OGD75180.1"/>
    <property type="molecule type" value="Genomic_DNA"/>
</dbReference>
<dbReference type="CDD" id="cd13123">
    <property type="entry name" value="MATE_MurJ_like"/>
    <property type="match status" value="1"/>
</dbReference>
<keyword evidence="8 9" id="KW-0961">Cell wall biogenesis/degradation</keyword>
<evidence type="ECO:0000313" key="10">
    <source>
        <dbReference type="EMBL" id="OGD75180.1"/>
    </source>
</evidence>
<keyword evidence="5 8" id="KW-0573">Peptidoglycan synthesis</keyword>
<dbReference type="GO" id="GO:0034204">
    <property type="term" value="P:lipid translocation"/>
    <property type="evidence" value="ECO:0007669"/>
    <property type="project" value="TreeGrafter"/>
</dbReference>
<protein>
    <recommendedName>
        <fullName evidence="8">Probable lipid II flippase MurJ</fullName>
    </recommendedName>
</protein>
<keyword evidence="4 8" id="KW-0133">Cell shape</keyword>
<evidence type="ECO:0000256" key="5">
    <source>
        <dbReference type="ARBA" id="ARBA00022984"/>
    </source>
</evidence>
<proteinExistence type="inferred from homology"/>
<sequence length="550" mass="60092">MFKRFMQNGRDLFAKESSSILSAATIIMGATLASALLGLIRTRLLISYFYSEPAVVDVFWAAFRLPDMVFQVIIVGALSSAFIPVFSRFIGDKDAANHLANSMINLTMGVMSILSLGIIIFAAPLSRLIAGGFTPSQLDLMVNLTRIMAIAQLFFGFSSFLTGIIQSHQRFLIPALSPILYNFGIILGILFLGKPLGIYGPAFGVVIGAILHLLAQLPLAHQLGFRYRPTLDHKNPAVSEMSRLMLPRMLTLSLTQIEATMIITFSTWLSSGTVTLISLAQQLANLPVRLIGIPIGQASLPFFAKVTHGNNLKDLASMVNNTILEMLYLALPASVIILILRVPLVRLAYGADSFPWSETVLTGKLVAILAISIAARSLTHVLVRVFYAMHDTRTPLIINTISTVTNVSLSYYFLFVLKSSVLGMAAAISIASLIETIVLVLILYSLAQFALVHILFPLGKILFASALTALALWAPLRILDQMIFDTTRTIPLIMLTLSVTLIGTAVYLTLSYLFNIRELGVFLHLIEKIGNWQKALGQSKETLDTSESSV</sequence>
<evidence type="ECO:0000256" key="8">
    <source>
        <dbReference type="HAMAP-Rule" id="MF_02078"/>
    </source>
</evidence>
<dbReference type="AlphaFoldDB" id="A0A1F5F6E2"/>
<gene>
    <name evidence="8" type="primary">murJ</name>
    <name evidence="10" type="ORF">A2228_02845</name>
</gene>
<accession>A0A1F5F6E2</accession>
<dbReference type="PIRSF" id="PIRSF002869">
    <property type="entry name" value="MviN"/>
    <property type="match status" value="1"/>
</dbReference>
<dbReference type="GO" id="GO:0005886">
    <property type="term" value="C:plasma membrane"/>
    <property type="evidence" value="ECO:0007669"/>
    <property type="project" value="UniProtKB-SubCell"/>
</dbReference>
<feature type="transmembrane region" description="Helical" evidence="8">
    <location>
        <begin position="493"/>
        <end position="514"/>
    </location>
</feature>
<dbReference type="Pfam" id="PF03023">
    <property type="entry name" value="MurJ"/>
    <property type="match status" value="1"/>
</dbReference>
<dbReference type="Proteomes" id="UP000176191">
    <property type="component" value="Unassembled WGS sequence"/>
</dbReference>
<comment type="caution">
    <text evidence="10">The sequence shown here is derived from an EMBL/GenBank/DDBJ whole genome shotgun (WGS) entry which is preliminary data.</text>
</comment>
<evidence type="ECO:0000313" key="11">
    <source>
        <dbReference type="Proteomes" id="UP000176191"/>
    </source>
</evidence>
<evidence type="ECO:0000256" key="6">
    <source>
        <dbReference type="ARBA" id="ARBA00022989"/>
    </source>
</evidence>
<feature type="transmembrane region" description="Helical" evidence="8">
    <location>
        <begin position="103"/>
        <end position="124"/>
    </location>
</feature>
<keyword evidence="8 9" id="KW-0813">Transport</keyword>
<feature type="transmembrane region" description="Helical" evidence="8">
    <location>
        <begin position="365"/>
        <end position="387"/>
    </location>
</feature>
<evidence type="ECO:0000256" key="7">
    <source>
        <dbReference type="ARBA" id="ARBA00023136"/>
    </source>
</evidence>
<feature type="transmembrane region" description="Helical" evidence="8">
    <location>
        <begin position="20"/>
        <end position="40"/>
    </location>
</feature>
<dbReference type="PANTHER" id="PTHR47019">
    <property type="entry name" value="LIPID II FLIPPASE MURJ"/>
    <property type="match status" value="1"/>
</dbReference>
<feature type="transmembrane region" description="Helical" evidence="8">
    <location>
        <begin position="451"/>
        <end position="473"/>
    </location>
</feature>
<dbReference type="GO" id="GO:0008360">
    <property type="term" value="P:regulation of cell shape"/>
    <property type="evidence" value="ECO:0007669"/>
    <property type="project" value="UniProtKB-UniRule"/>
</dbReference>
<comment type="subcellular location">
    <subcellularLocation>
        <location evidence="1 8">Cell membrane</location>
        <topology evidence="1 8">Multi-pass membrane protein</topology>
    </subcellularLocation>
</comment>
<feature type="transmembrane region" description="Helical" evidence="8">
    <location>
        <begin position="198"/>
        <end position="219"/>
    </location>
</feature>
<name>A0A1F5F6E2_9BACT</name>
<organism evidence="10 11">
    <name type="scientific">Candidatus Collierbacteria bacterium RIFOXYA2_FULL_46_10</name>
    <dbReference type="NCBI Taxonomy" id="1817726"/>
    <lineage>
        <taxon>Bacteria</taxon>
        <taxon>Candidatus Collieribacteriota</taxon>
    </lineage>
</organism>
<feature type="transmembrane region" description="Helical" evidence="8">
    <location>
        <begin position="144"/>
        <end position="164"/>
    </location>
</feature>
<feature type="transmembrane region" description="Helical" evidence="8">
    <location>
        <begin position="171"/>
        <end position="192"/>
    </location>
</feature>
<keyword evidence="7 8" id="KW-0472">Membrane</keyword>
<feature type="transmembrane region" description="Helical" evidence="8">
    <location>
        <begin position="421"/>
        <end position="444"/>
    </location>
</feature>
<comment type="pathway">
    <text evidence="8">Cell wall biogenesis; peptidoglycan biosynthesis.</text>
</comment>
<comment type="function">
    <text evidence="8 9">Involved in peptidoglycan biosynthesis. Transports lipid-linked peptidoglycan precursors from the inner to the outer leaflet of the cytoplasmic membrane.</text>
</comment>
<reference evidence="10 11" key="1">
    <citation type="journal article" date="2016" name="Nat. Commun.">
        <title>Thousands of microbial genomes shed light on interconnected biogeochemical processes in an aquifer system.</title>
        <authorList>
            <person name="Anantharaman K."/>
            <person name="Brown C.T."/>
            <person name="Hug L.A."/>
            <person name="Sharon I."/>
            <person name="Castelle C.J."/>
            <person name="Probst A.J."/>
            <person name="Thomas B.C."/>
            <person name="Singh A."/>
            <person name="Wilkins M.J."/>
            <person name="Karaoz U."/>
            <person name="Brodie E.L."/>
            <person name="Williams K.H."/>
            <person name="Hubbard S.S."/>
            <person name="Banfield J.F."/>
        </authorList>
    </citation>
    <scope>NUCLEOTIDE SEQUENCE [LARGE SCALE GENOMIC DNA]</scope>
</reference>
<dbReference type="InterPro" id="IPR051050">
    <property type="entry name" value="Lipid_II_flippase_MurJ/MviN"/>
</dbReference>
<dbReference type="UniPathway" id="UPA00219"/>
<evidence type="ECO:0000256" key="4">
    <source>
        <dbReference type="ARBA" id="ARBA00022960"/>
    </source>
</evidence>
<dbReference type="PRINTS" id="PR01806">
    <property type="entry name" value="VIRFACTRMVIN"/>
</dbReference>
<dbReference type="GO" id="GO:0071555">
    <property type="term" value="P:cell wall organization"/>
    <property type="evidence" value="ECO:0007669"/>
    <property type="project" value="UniProtKB-UniRule"/>
</dbReference>
<dbReference type="NCBIfam" id="TIGR01695">
    <property type="entry name" value="murJ_mviN"/>
    <property type="match status" value="1"/>
</dbReference>
<keyword evidence="6 8" id="KW-1133">Transmembrane helix</keyword>
<feature type="transmembrane region" description="Helical" evidence="8">
    <location>
        <begin position="327"/>
        <end position="345"/>
    </location>
</feature>
<dbReference type="GO" id="GO:0015648">
    <property type="term" value="F:lipid-linked peptidoglycan transporter activity"/>
    <property type="evidence" value="ECO:0007669"/>
    <property type="project" value="UniProtKB-UniRule"/>
</dbReference>
<evidence type="ECO:0000256" key="1">
    <source>
        <dbReference type="ARBA" id="ARBA00004651"/>
    </source>
</evidence>
<dbReference type="InterPro" id="IPR004268">
    <property type="entry name" value="MurJ"/>
</dbReference>
<evidence type="ECO:0000256" key="9">
    <source>
        <dbReference type="PIRNR" id="PIRNR002869"/>
    </source>
</evidence>
<keyword evidence="2 8" id="KW-1003">Cell membrane</keyword>
<comment type="similarity">
    <text evidence="8 9">Belongs to the MurJ/MviN family.</text>
</comment>
<dbReference type="PANTHER" id="PTHR47019:SF1">
    <property type="entry name" value="LIPID II FLIPPASE MURJ"/>
    <property type="match status" value="1"/>
</dbReference>